<dbReference type="InterPro" id="IPR013320">
    <property type="entry name" value="ConA-like_dom_sf"/>
</dbReference>
<dbReference type="GO" id="GO:0035282">
    <property type="term" value="P:segmentation"/>
    <property type="evidence" value="ECO:0007669"/>
    <property type="project" value="UniProtKB-ARBA"/>
</dbReference>
<dbReference type="GO" id="GO:0016318">
    <property type="term" value="P:ommatidial rotation"/>
    <property type="evidence" value="ECO:0007669"/>
    <property type="project" value="UniProtKB-ARBA"/>
</dbReference>
<feature type="disulfide bond" evidence="12">
    <location>
        <begin position="1566"/>
        <end position="1575"/>
    </location>
</feature>
<dbReference type="SMART" id="SM00181">
    <property type="entry name" value="EGF"/>
    <property type="match status" value="21"/>
</dbReference>
<dbReference type="Pfam" id="PF00054">
    <property type="entry name" value="Laminin_G_1"/>
    <property type="match status" value="2"/>
</dbReference>
<dbReference type="PROSITE" id="PS50025">
    <property type="entry name" value="LAM_G_DOMAIN"/>
    <property type="match status" value="3"/>
</dbReference>
<accession>A0AAN9T9I6</accession>
<feature type="domain" description="EGF-like" evidence="16">
    <location>
        <begin position="600"/>
        <end position="642"/>
    </location>
</feature>
<dbReference type="SMART" id="SM00179">
    <property type="entry name" value="EGF_CA"/>
    <property type="match status" value="19"/>
</dbReference>
<dbReference type="InterPro" id="IPR009030">
    <property type="entry name" value="Growth_fac_rcpt_cys_sf"/>
</dbReference>
<feature type="domain" description="EGF-like" evidence="16">
    <location>
        <begin position="819"/>
        <end position="855"/>
    </location>
</feature>
<feature type="domain" description="EGF-like" evidence="16">
    <location>
        <begin position="1661"/>
        <end position="1700"/>
    </location>
</feature>
<keyword evidence="11" id="KW-0325">Glycoprotein</keyword>
<dbReference type="Proteomes" id="UP001367676">
    <property type="component" value="Unassembled WGS sequence"/>
</dbReference>
<keyword evidence="18" id="KW-1185">Reference proteome</keyword>
<dbReference type="GO" id="GO:0007154">
    <property type="term" value="P:cell communication"/>
    <property type="evidence" value="ECO:0007669"/>
    <property type="project" value="UniProtKB-ARBA"/>
</dbReference>
<dbReference type="GO" id="GO:0007411">
    <property type="term" value="P:axon guidance"/>
    <property type="evidence" value="ECO:0007669"/>
    <property type="project" value="UniProtKB-ARBA"/>
</dbReference>
<feature type="domain" description="EGF-like" evidence="16">
    <location>
        <begin position="343"/>
        <end position="379"/>
    </location>
</feature>
<feature type="domain" description="EGF-like" evidence="16">
    <location>
        <begin position="190"/>
        <end position="228"/>
    </location>
</feature>
<dbReference type="GO" id="GO:0005911">
    <property type="term" value="C:cell-cell junction"/>
    <property type="evidence" value="ECO:0007669"/>
    <property type="project" value="UniProtKB-ARBA"/>
</dbReference>
<dbReference type="GO" id="GO:0120035">
    <property type="term" value="P:regulation of plasma membrane bounded cell projection organization"/>
    <property type="evidence" value="ECO:0007669"/>
    <property type="project" value="UniProtKB-ARBA"/>
</dbReference>
<dbReference type="CDD" id="cd00110">
    <property type="entry name" value="LamG"/>
    <property type="match status" value="2"/>
</dbReference>
<dbReference type="PROSITE" id="PS01187">
    <property type="entry name" value="EGF_CA"/>
    <property type="match status" value="5"/>
</dbReference>
<dbReference type="FunFam" id="2.10.25.10:FF:000391">
    <property type="entry name" value="Weary, isoform C"/>
    <property type="match status" value="1"/>
</dbReference>
<feature type="transmembrane region" description="Helical" evidence="13">
    <location>
        <begin position="1716"/>
        <end position="1737"/>
    </location>
</feature>
<dbReference type="SUPFAM" id="SSF49899">
    <property type="entry name" value="Concanavalin A-like lectins/glucanases"/>
    <property type="match status" value="3"/>
</dbReference>
<keyword evidence="4 13" id="KW-0812">Transmembrane</keyword>
<keyword evidence="10 12" id="KW-1015">Disulfide bond</keyword>
<evidence type="ECO:0000259" key="16">
    <source>
        <dbReference type="PROSITE" id="PS50026"/>
    </source>
</evidence>
<dbReference type="SUPFAM" id="SSF57184">
    <property type="entry name" value="Growth factor receptor domain"/>
    <property type="match status" value="1"/>
</dbReference>
<evidence type="ECO:0000256" key="8">
    <source>
        <dbReference type="ARBA" id="ARBA00022989"/>
    </source>
</evidence>
<dbReference type="PRINTS" id="PR00010">
    <property type="entry name" value="EGFBLOOD"/>
</dbReference>
<evidence type="ECO:0000256" key="13">
    <source>
        <dbReference type="SAM" id="Phobius"/>
    </source>
</evidence>
<evidence type="ECO:0000256" key="12">
    <source>
        <dbReference type="PROSITE-ProRule" id="PRU00076"/>
    </source>
</evidence>
<dbReference type="GO" id="GO:0048646">
    <property type="term" value="P:anatomical structure formation involved in morphogenesis"/>
    <property type="evidence" value="ECO:0007669"/>
    <property type="project" value="UniProtKB-ARBA"/>
</dbReference>
<dbReference type="CDD" id="cd00054">
    <property type="entry name" value="EGF_CA"/>
    <property type="match status" value="16"/>
</dbReference>
<dbReference type="GO" id="GO:0019904">
    <property type="term" value="F:protein domain specific binding"/>
    <property type="evidence" value="ECO:0007669"/>
    <property type="project" value="UniProtKB-ARBA"/>
</dbReference>
<dbReference type="GO" id="GO:0009952">
    <property type="term" value="P:anterior/posterior pattern specification"/>
    <property type="evidence" value="ECO:0007669"/>
    <property type="project" value="UniProtKB-ARBA"/>
</dbReference>
<feature type="domain" description="EGF-like" evidence="16">
    <location>
        <begin position="305"/>
        <end position="341"/>
    </location>
</feature>
<dbReference type="PANTHER" id="PTHR12916">
    <property type="entry name" value="CYTOCHROME C OXIDASE POLYPEPTIDE VIC-2"/>
    <property type="match status" value="1"/>
</dbReference>
<comment type="subcellular location">
    <subcellularLocation>
        <location evidence="1">Cell membrane</location>
        <topology evidence="1">Single-pass type I membrane protein</topology>
    </subcellularLocation>
</comment>
<feature type="domain" description="EGF-like" evidence="16">
    <location>
        <begin position="1423"/>
        <end position="1459"/>
    </location>
</feature>
<evidence type="ECO:0000256" key="11">
    <source>
        <dbReference type="ARBA" id="ARBA00023180"/>
    </source>
</evidence>
<feature type="disulfide bond" evidence="12">
    <location>
        <begin position="272"/>
        <end position="282"/>
    </location>
</feature>
<dbReference type="GO" id="GO:0005886">
    <property type="term" value="C:plasma membrane"/>
    <property type="evidence" value="ECO:0007669"/>
    <property type="project" value="UniProtKB-SubCell"/>
</dbReference>
<feature type="domain" description="EGF-like" evidence="16">
    <location>
        <begin position="268"/>
        <end position="303"/>
    </location>
</feature>
<dbReference type="GO" id="GO:0030097">
    <property type="term" value="P:hemopoiesis"/>
    <property type="evidence" value="ECO:0007669"/>
    <property type="project" value="UniProtKB-ARBA"/>
</dbReference>
<feature type="disulfide bond" evidence="12">
    <location>
        <begin position="588"/>
        <end position="597"/>
    </location>
</feature>
<dbReference type="GO" id="GO:0003008">
    <property type="term" value="P:system process"/>
    <property type="evidence" value="ECO:0007669"/>
    <property type="project" value="UniProtKB-ARBA"/>
</dbReference>
<keyword evidence="6" id="KW-0677">Repeat</keyword>
<feature type="domain" description="Laminin G" evidence="15">
    <location>
        <begin position="864"/>
        <end position="1088"/>
    </location>
</feature>
<feature type="domain" description="EGF-like" evidence="16">
    <location>
        <begin position="1578"/>
        <end position="1620"/>
    </location>
</feature>
<dbReference type="InterPro" id="IPR000742">
    <property type="entry name" value="EGF"/>
</dbReference>
<feature type="disulfide bond" evidence="12">
    <location>
        <begin position="1690"/>
        <end position="1699"/>
    </location>
</feature>
<dbReference type="GO" id="GO:0023052">
    <property type="term" value="P:signaling"/>
    <property type="evidence" value="ECO:0007669"/>
    <property type="project" value="UniProtKB-ARBA"/>
</dbReference>
<evidence type="ECO:0000256" key="4">
    <source>
        <dbReference type="ARBA" id="ARBA00022692"/>
    </source>
</evidence>
<dbReference type="FunFam" id="2.10.25.10:FF:000434">
    <property type="entry name" value="Predicted protein"/>
    <property type="match status" value="2"/>
</dbReference>
<comment type="caution">
    <text evidence="17">The sequence shown here is derived from an EMBL/GenBank/DDBJ whole genome shotgun (WGS) entry which is preliminary data.</text>
</comment>
<feature type="domain" description="EGF-like" evidence="16">
    <location>
        <begin position="1461"/>
        <end position="1497"/>
    </location>
</feature>
<dbReference type="InterPro" id="IPR049883">
    <property type="entry name" value="NOTCH1_EGF-like"/>
</dbReference>
<dbReference type="InterPro" id="IPR018097">
    <property type="entry name" value="EGF_Ca-bd_CS"/>
</dbReference>
<evidence type="ECO:0000256" key="2">
    <source>
        <dbReference type="ARBA" id="ARBA00022475"/>
    </source>
</evidence>
<comment type="caution">
    <text evidence="12">Lacks conserved residue(s) required for the propagation of feature annotation.</text>
</comment>
<dbReference type="PROSITE" id="PS00010">
    <property type="entry name" value="ASX_HYDROXYL"/>
    <property type="match status" value="12"/>
</dbReference>
<evidence type="ECO:0000313" key="18">
    <source>
        <dbReference type="Proteomes" id="UP001367676"/>
    </source>
</evidence>
<feature type="domain" description="Laminin G" evidence="15">
    <location>
        <begin position="644"/>
        <end position="817"/>
    </location>
</feature>
<keyword evidence="2" id="KW-1003">Cell membrane</keyword>
<sequence>MSTLTTILLVISILKLVNGDPSTPHLQRSKDKEAFFNKTSYIKIPALSLHNHIGLAFRTCVSGPLFVQNAEKSQISLNVTVEGLLLSIVLPLKTFDIFVPGHFLDNSWHQVNLITRPTNMTLSISHHSAIVANATYNSELMNSDLTLMDGTSKLVIGEGFFGCMLEGPSLIFNNTISEKYNIEWGRCYHPIGPCNNVSGASNNVCSSSSTDSSSNCTCPAGFTGKFCQERINECSSNPCQNGATCTNRHNGYGCSCPAGFTGTHCEADIDECQLNICKNGHCVNLLGSYQCYCTPGYTGDHCELDVDECLSHPCYNGATCRNGVNKYICVCPPGFTGRECGIDINECDSNPCKQGGTCIDGNATFTCKCPPGLAGATCEENIDECESDPCLNNGTCTDGLDKYECNCTDTGFVGDHCEINVDDCDPNPCQNSATCKDLVKDYICECFQGYRGKNCEEDINECESNPCLSGGTCLERSNRTLYELYDGSLNFPVIYSHNFSYPTAHGYECLCIPGVMGTNCEIDVKECDSNPCKNGATCKEEIGKYSCECGSGYEGTHCEIEINECERYKPCLQGTCKEPKPAYYECDCFSGYGGKNCSVPLTGCSVRPTCSNNGTCIPYVVNETEHKFNCTCPSGYHGPTCEWVTTMSLNGESYVVMNTTRDEGYDIYFRFKTTLPSGLLALGKGSTFYILELMNGRLNLHSSLLNKWEGVFTGSQLNDSNWQKVFVAINSSHVVLAANEEQTIYPISYTEQAYSNMTSFPTSYVGGTVTHLRQLAHGPAVFTGCIENVVINGHWVIPQKKDEKSINYEMNNIEVGCQRRDQCSKNPCHSGGQCTDLWKTFSCTCQRPYLGNQCQYNLTAATFGHENITNSLVTVSVATLPKKAIRNIVDISMFIRTRQSKGAIFYLGSFPGSVSLLEETHITAELDGGELLVRIQFNGTPESYTVSGVKLNDGYNHLIQVVRNVTLVQVKINGTEYFRKTIGASGPLDAQVLYLGGFPAQTSDNDTIASENTNNEVHRNNRDTLVKFENVPHFKGIIQDVQVSNGSLKMRVEFFPLKVKDLAWNITFGSVSFDPNTVLEGVLSDDSCASNPCANSAECIVTWNDYICVCPRGYKGKQCKEMEFCQLRKCPENSECRNLQYGYECVSNITLKGAQTSIPLEYSFKKRDEMLLPLNTVDIMYRSRTGGTLLFICNKEESSPLKHMYFFVFILYDEVTVVWKLDPNSPEQYQSIKKEHLDGEWTSINMKIQDNKILGSFGGAGDEPGQEFSSNNFSSSAWYNLVTLGKIYIGGGDEFLKDTLLSDKNSYLFDNVTNILGESGSDVTVEGHSMLRTLSNQSKNGLFYKGCVGEVRIGGILLPFFPENELNNTYFALHNNTAEEDIVHACHLCFQSDCKNGGRCSNEKESYGCTCVPGFDGEDCSHDIDECVNNQCVHGATCMDGIANYTCKCTTGWSGWLCDQNIDECLSQPCQNNGSCIDYLGFYKCNCTDDYVGKHCEQLKQVTCENEPCHYGANCLDIPNKNGDNFTCSCVVGYVGTYCDRMFCSEKPCRNNGQCTVQKNKPVCNCSRGFSGMYCEENINDCITQKDGSPPCFNGGKCIDGVEDYHCDCSKTGYEGSRCEIDIDECEENKTLCGKRGTCRNENGTYRCECFADVCGYNCDLYDPCRDKPCENGGICREECTNEPNYSCTCPPNYTGKNCSEVQLITADSVMNIAKIVVPIALVLLIGLIVSIVMFFMMARNKRATRGTYSPSSQEYCNPRVELDNVMKPPPEERLI</sequence>
<feature type="domain" description="EGF-like" evidence="16">
    <location>
        <begin position="561"/>
        <end position="598"/>
    </location>
</feature>
<evidence type="ECO:0000259" key="15">
    <source>
        <dbReference type="PROSITE" id="PS50025"/>
    </source>
</evidence>
<feature type="signal peptide" evidence="14">
    <location>
        <begin position="1"/>
        <end position="19"/>
    </location>
</feature>
<protein>
    <recommendedName>
        <fullName evidence="19">CRUMBS</fullName>
    </recommendedName>
</protein>
<feature type="disulfide bond" evidence="12">
    <location>
        <begin position="446"/>
        <end position="455"/>
    </location>
</feature>
<evidence type="ECO:0000256" key="7">
    <source>
        <dbReference type="ARBA" id="ARBA00022837"/>
    </source>
</evidence>
<feature type="disulfide bond" evidence="12">
    <location>
        <begin position="293"/>
        <end position="302"/>
    </location>
</feature>
<dbReference type="SMART" id="SM00282">
    <property type="entry name" value="LamG"/>
    <property type="match status" value="4"/>
</dbReference>
<dbReference type="PROSITE" id="PS00022">
    <property type="entry name" value="EGF_1"/>
    <property type="match status" value="18"/>
</dbReference>
<evidence type="ECO:0000256" key="10">
    <source>
        <dbReference type="ARBA" id="ARBA00023157"/>
    </source>
</evidence>
<feature type="disulfide bond" evidence="12">
    <location>
        <begin position="1487"/>
        <end position="1496"/>
    </location>
</feature>
<dbReference type="FunFam" id="2.10.25.10:FF:000004">
    <property type="entry name" value="Neurogenic locus notch 1"/>
    <property type="match status" value="2"/>
</dbReference>
<feature type="domain" description="EGF-like" evidence="16">
    <location>
        <begin position="523"/>
        <end position="559"/>
    </location>
</feature>
<dbReference type="InterPro" id="IPR000152">
    <property type="entry name" value="EGF-type_Asp/Asn_hydroxyl_site"/>
</dbReference>
<keyword evidence="5 14" id="KW-0732">Signal</keyword>
<organism evidence="17 18">
    <name type="scientific">Parthenolecanium corni</name>
    <dbReference type="NCBI Taxonomy" id="536013"/>
    <lineage>
        <taxon>Eukaryota</taxon>
        <taxon>Metazoa</taxon>
        <taxon>Ecdysozoa</taxon>
        <taxon>Arthropoda</taxon>
        <taxon>Hexapoda</taxon>
        <taxon>Insecta</taxon>
        <taxon>Pterygota</taxon>
        <taxon>Neoptera</taxon>
        <taxon>Paraneoptera</taxon>
        <taxon>Hemiptera</taxon>
        <taxon>Sternorrhyncha</taxon>
        <taxon>Coccoidea</taxon>
        <taxon>Coccidae</taxon>
        <taxon>Parthenolecanium</taxon>
    </lineage>
</organism>
<feature type="disulfide bond" evidence="12">
    <location>
        <begin position="845"/>
        <end position="854"/>
    </location>
</feature>
<dbReference type="FunFam" id="2.10.25.10:FF:000472">
    <property type="entry name" value="Uncharacterized protein, isoform A"/>
    <property type="match status" value="1"/>
</dbReference>
<dbReference type="EMBL" id="JBBCAQ010000036">
    <property type="protein sequence ID" value="KAK7576145.1"/>
    <property type="molecule type" value="Genomic_DNA"/>
</dbReference>
<dbReference type="FunFam" id="2.10.25.10:FF:000208">
    <property type="entry name" value="Crumbs 2, cell polarity complex component"/>
    <property type="match status" value="1"/>
</dbReference>
<dbReference type="PANTHER" id="PTHR12916:SF4">
    <property type="entry name" value="UNINFLATABLE, ISOFORM C"/>
    <property type="match status" value="1"/>
</dbReference>
<evidence type="ECO:0000313" key="17">
    <source>
        <dbReference type="EMBL" id="KAK7576145.1"/>
    </source>
</evidence>
<dbReference type="FunFam" id="2.10.25.10:FF:000012">
    <property type="entry name" value="Delta-like protein"/>
    <property type="match status" value="1"/>
</dbReference>
<feature type="chain" id="PRO_5042997871" description="CRUMBS" evidence="14">
    <location>
        <begin position="20"/>
        <end position="1776"/>
    </location>
</feature>
<dbReference type="FunFam" id="2.10.25.10:FF:000122">
    <property type="entry name" value="Protein crumbs homolog 2"/>
    <property type="match status" value="1"/>
</dbReference>
<dbReference type="FunFam" id="2.10.25.10:FF:000575">
    <property type="entry name" value="Crumbs, isoform C"/>
    <property type="match status" value="1"/>
</dbReference>
<proteinExistence type="predicted"/>
<feature type="disulfide bond" evidence="12">
    <location>
        <begin position="632"/>
        <end position="641"/>
    </location>
</feature>
<dbReference type="FunFam" id="2.10.25.10:FF:000309">
    <property type="entry name" value="Uncharacterized protein, isoform A"/>
    <property type="match status" value="1"/>
</dbReference>
<feature type="disulfide bond" evidence="12">
    <location>
        <begin position="256"/>
        <end position="265"/>
    </location>
</feature>
<dbReference type="Pfam" id="PF07645">
    <property type="entry name" value="EGF_CA"/>
    <property type="match status" value="2"/>
</dbReference>
<evidence type="ECO:0000256" key="3">
    <source>
        <dbReference type="ARBA" id="ARBA00022536"/>
    </source>
</evidence>
<feature type="disulfide bond" evidence="12">
    <location>
        <begin position="1110"/>
        <end position="1119"/>
    </location>
</feature>
<feature type="domain" description="EGF-like" evidence="16">
    <location>
        <begin position="1540"/>
        <end position="1576"/>
    </location>
</feature>
<evidence type="ECO:0008006" key="19">
    <source>
        <dbReference type="Google" id="ProtNLM"/>
    </source>
</evidence>
<keyword evidence="7" id="KW-0106">Calcium</keyword>
<keyword evidence="3 12" id="KW-0245">EGF-like domain</keyword>
<evidence type="ECO:0000256" key="6">
    <source>
        <dbReference type="ARBA" id="ARBA00022737"/>
    </source>
</evidence>
<feature type="domain" description="EGF-like" evidence="16">
    <location>
        <begin position="458"/>
        <end position="521"/>
    </location>
</feature>
<dbReference type="GO" id="GO:0048056">
    <property type="term" value="P:R3/R4 cell differentiation"/>
    <property type="evidence" value="ECO:0007669"/>
    <property type="project" value="UniProtKB-ARBA"/>
</dbReference>
<feature type="domain" description="EGF-like" evidence="16">
    <location>
        <begin position="1500"/>
        <end position="1537"/>
    </location>
</feature>
<dbReference type="GO" id="GO:0040008">
    <property type="term" value="P:regulation of growth"/>
    <property type="evidence" value="ECO:0007669"/>
    <property type="project" value="UniProtKB-ARBA"/>
</dbReference>
<dbReference type="InterPro" id="IPR001791">
    <property type="entry name" value="Laminin_G"/>
</dbReference>
<keyword evidence="9 13" id="KW-0472">Membrane</keyword>
<dbReference type="PROSITE" id="PS50026">
    <property type="entry name" value="EGF_3"/>
    <property type="match status" value="21"/>
</dbReference>
<feature type="disulfide bond" evidence="12">
    <location>
        <begin position="369"/>
        <end position="378"/>
    </location>
</feature>
<dbReference type="Gene3D" id="2.60.120.200">
    <property type="match status" value="3"/>
</dbReference>
<dbReference type="InterPro" id="IPR013032">
    <property type="entry name" value="EGF-like_CS"/>
</dbReference>
<feature type="disulfide bond" evidence="12">
    <location>
        <begin position="1449"/>
        <end position="1458"/>
    </location>
</feature>
<dbReference type="FunFam" id="2.60.120.200:FF:000143">
    <property type="entry name" value="Crumbs, isoform D"/>
    <property type="match status" value="1"/>
</dbReference>
<gene>
    <name evidence="17" type="ORF">V9T40_012431</name>
</gene>
<feature type="disulfide bond" evidence="12">
    <location>
        <begin position="1411"/>
        <end position="1420"/>
    </location>
</feature>
<dbReference type="GO" id="GO:0048863">
    <property type="term" value="P:stem cell differentiation"/>
    <property type="evidence" value="ECO:0007669"/>
    <property type="project" value="UniProtKB-ARBA"/>
</dbReference>
<feature type="disulfide bond" evidence="12">
    <location>
        <begin position="331"/>
        <end position="340"/>
    </location>
</feature>
<evidence type="ECO:0000256" key="9">
    <source>
        <dbReference type="ARBA" id="ARBA00023136"/>
    </source>
</evidence>
<dbReference type="GO" id="GO:0005509">
    <property type="term" value="F:calcium ion binding"/>
    <property type="evidence" value="ECO:0007669"/>
    <property type="project" value="InterPro"/>
</dbReference>
<reference evidence="17 18" key="1">
    <citation type="submission" date="2024-03" db="EMBL/GenBank/DDBJ databases">
        <title>Adaptation during the transition from Ophiocordyceps entomopathogen to insect associate is accompanied by gene loss and intensified selection.</title>
        <authorList>
            <person name="Ward C.M."/>
            <person name="Onetto C.A."/>
            <person name="Borneman A.R."/>
        </authorList>
    </citation>
    <scope>NUCLEOTIDE SEQUENCE [LARGE SCALE GENOMIC DNA]</scope>
    <source>
        <strain evidence="17">AWRI1</strain>
        <tissue evidence="17">Single Adult Female</tissue>
    </source>
</reference>
<feature type="domain" description="EGF-like" evidence="16">
    <location>
        <begin position="420"/>
        <end position="456"/>
    </location>
</feature>
<feature type="domain" description="EGF-like" evidence="16">
    <location>
        <begin position="381"/>
        <end position="418"/>
    </location>
</feature>
<evidence type="ECO:0000256" key="14">
    <source>
        <dbReference type="SAM" id="SignalP"/>
    </source>
</evidence>
<name>A0AAN9T9I6_9HEMI</name>
<dbReference type="PROSITE" id="PS01186">
    <property type="entry name" value="EGF_2"/>
    <property type="match status" value="13"/>
</dbReference>
<feature type="disulfide bond" evidence="12">
    <location>
        <begin position="511"/>
        <end position="520"/>
    </location>
</feature>
<evidence type="ECO:0000256" key="1">
    <source>
        <dbReference type="ARBA" id="ARBA00004251"/>
    </source>
</evidence>
<dbReference type="GO" id="GO:0050769">
    <property type="term" value="P:positive regulation of neurogenesis"/>
    <property type="evidence" value="ECO:0007669"/>
    <property type="project" value="UniProtKB-ARBA"/>
</dbReference>
<feature type="domain" description="EGF-like" evidence="16">
    <location>
        <begin position="1622"/>
        <end position="1660"/>
    </location>
</feature>
<dbReference type="Pfam" id="PF12661">
    <property type="entry name" value="hEGF"/>
    <property type="match status" value="1"/>
</dbReference>
<feature type="disulfide bond" evidence="12">
    <location>
        <begin position="549"/>
        <end position="558"/>
    </location>
</feature>
<feature type="disulfide bond" evidence="12">
    <location>
        <begin position="218"/>
        <end position="227"/>
    </location>
</feature>
<dbReference type="InterPro" id="IPR001881">
    <property type="entry name" value="EGF-like_Ca-bd_dom"/>
</dbReference>
<dbReference type="Pfam" id="PF00008">
    <property type="entry name" value="EGF"/>
    <property type="match status" value="12"/>
</dbReference>
<dbReference type="Gene3D" id="2.10.25.10">
    <property type="entry name" value="Laminin"/>
    <property type="match status" value="20"/>
</dbReference>
<feature type="domain" description="EGF-like" evidence="16">
    <location>
        <begin position="1084"/>
        <end position="1120"/>
    </location>
</feature>
<feature type="disulfide bond" evidence="12">
    <location>
        <begin position="1650"/>
        <end position="1659"/>
    </location>
</feature>
<evidence type="ECO:0000256" key="5">
    <source>
        <dbReference type="ARBA" id="ARBA00022729"/>
    </source>
</evidence>
<feature type="domain" description="Laminin G" evidence="15">
    <location>
        <begin position="31"/>
        <end position="205"/>
    </location>
</feature>
<keyword evidence="8 13" id="KW-1133">Transmembrane helix</keyword>
<feature type="domain" description="EGF-like" evidence="16">
    <location>
        <begin position="230"/>
        <end position="266"/>
    </location>
</feature>
<dbReference type="SUPFAM" id="SSF57196">
    <property type="entry name" value="EGF/Laminin"/>
    <property type="match status" value="14"/>
</dbReference>
<feature type="domain" description="EGF-like" evidence="16">
    <location>
        <begin position="1387"/>
        <end position="1421"/>
    </location>
</feature>